<keyword evidence="5" id="KW-1185">Reference proteome</keyword>
<evidence type="ECO:0000256" key="3">
    <source>
        <dbReference type="SAM" id="Phobius"/>
    </source>
</evidence>
<dbReference type="OrthoDB" id="3831250at2"/>
<evidence type="ECO:0008006" key="6">
    <source>
        <dbReference type="Google" id="ProtNLM"/>
    </source>
</evidence>
<dbReference type="Gene3D" id="2.60.40.1240">
    <property type="match status" value="1"/>
</dbReference>
<dbReference type="EMBL" id="BKDJ01000004">
    <property type="protein sequence ID" value="GER22679.1"/>
    <property type="molecule type" value="Genomic_DNA"/>
</dbReference>
<keyword evidence="1" id="KW-0732">Signal</keyword>
<keyword evidence="3" id="KW-0472">Membrane</keyword>
<dbReference type="AlphaFoldDB" id="A0A5A7NPQ9"/>
<keyword evidence="3" id="KW-1133">Transmembrane helix</keyword>
<evidence type="ECO:0000256" key="1">
    <source>
        <dbReference type="ARBA" id="ARBA00022729"/>
    </source>
</evidence>
<accession>A0A5A7NPQ9</accession>
<dbReference type="Proteomes" id="UP000325307">
    <property type="component" value="Unassembled WGS sequence"/>
</dbReference>
<evidence type="ECO:0000256" key="2">
    <source>
        <dbReference type="SAM" id="MobiDB-lite"/>
    </source>
</evidence>
<feature type="region of interest" description="Disordered" evidence="2">
    <location>
        <begin position="47"/>
        <end position="122"/>
    </location>
</feature>
<feature type="compositionally biased region" description="Low complexity" evidence="2">
    <location>
        <begin position="82"/>
        <end position="94"/>
    </location>
</feature>
<evidence type="ECO:0000313" key="4">
    <source>
        <dbReference type="EMBL" id="GER22679.1"/>
    </source>
</evidence>
<dbReference type="InterPro" id="IPR029050">
    <property type="entry name" value="Immunoprotect_excell_Ig-like"/>
</dbReference>
<proteinExistence type="predicted"/>
<gene>
    <name evidence="4" type="ORF">NCCP1664_11760</name>
</gene>
<organism evidence="4 5">
    <name type="scientific">Zafaria cholistanensis</name>
    <dbReference type="NCBI Taxonomy" id="1682741"/>
    <lineage>
        <taxon>Bacteria</taxon>
        <taxon>Bacillati</taxon>
        <taxon>Actinomycetota</taxon>
        <taxon>Actinomycetes</taxon>
        <taxon>Micrococcales</taxon>
        <taxon>Micrococcaceae</taxon>
        <taxon>Zafaria</taxon>
    </lineage>
</organism>
<feature type="compositionally biased region" description="Basic and acidic residues" evidence="2">
    <location>
        <begin position="95"/>
        <end position="122"/>
    </location>
</feature>
<protein>
    <recommendedName>
        <fullName evidence="6">DUF4352 domain-containing protein</fullName>
    </recommendedName>
</protein>
<feature type="region of interest" description="Disordered" evidence="2">
    <location>
        <begin position="1"/>
        <end position="26"/>
    </location>
</feature>
<sequence>MPDENKAAGRGQETAPAGSAVPAARRRAVSVTALVAVAALAVGLGGYALSTPPGAADDAARTAAQAGAGTLADSAQEDSAKTPAAAEPTSGAGAAKEKDTSAGGKDAAKEDGPGKADGSRDVPEVAPDARLAEVEQPVAEPVALGKKATTESFKVSVSKMEAIQGKAEGVGEVAGPAVRFVVTVWNTSDKELDLGAAVVTAEYGQDRIPATELSKSGAKAFPATVAAGKDASGTFVFQMPAKERGTVRVLFNQSASEQVVAFEGAASTGKG</sequence>
<evidence type="ECO:0000313" key="5">
    <source>
        <dbReference type="Proteomes" id="UP000325307"/>
    </source>
</evidence>
<comment type="caution">
    <text evidence="4">The sequence shown here is derived from an EMBL/GenBank/DDBJ whole genome shotgun (WGS) entry which is preliminary data.</text>
</comment>
<dbReference type="RefSeq" id="WP_149956299.1">
    <property type="nucleotide sequence ID" value="NZ_BKDJ01000004.1"/>
</dbReference>
<feature type="transmembrane region" description="Helical" evidence="3">
    <location>
        <begin position="28"/>
        <end position="49"/>
    </location>
</feature>
<name>A0A5A7NPQ9_9MICC</name>
<keyword evidence="3" id="KW-0812">Transmembrane</keyword>
<feature type="compositionally biased region" description="Low complexity" evidence="2">
    <location>
        <begin position="54"/>
        <end position="74"/>
    </location>
</feature>
<reference evidence="4 5" key="1">
    <citation type="submission" date="2019-09" db="EMBL/GenBank/DDBJ databases">
        <title>Arthrobacter zafarii sp. nov., a moderately thermotolerant and halotolerant actinobacterium isolated from Cholistan desert soil of Pakistan.</title>
        <authorList>
            <person name="Amin A."/>
            <person name="Ahmed I."/>
            <person name="Khalid N."/>
            <person name="Schumann P."/>
            <person name="Busse H.J."/>
            <person name="Khan I.U."/>
            <person name="Li S."/>
            <person name="Li W.J."/>
        </authorList>
    </citation>
    <scope>NUCLEOTIDE SEQUENCE [LARGE SCALE GENOMIC DNA]</scope>
    <source>
        <strain evidence="4 5">NCCP-1664</strain>
    </source>
</reference>
<feature type="compositionally biased region" description="Low complexity" evidence="2">
    <location>
        <begin position="14"/>
        <end position="26"/>
    </location>
</feature>